<keyword evidence="1" id="KW-1133">Transmembrane helix</keyword>
<dbReference type="OrthoDB" id="1929473at2759"/>
<gene>
    <name evidence="2" type="ORF">D8674_003838</name>
</gene>
<dbReference type="EMBL" id="SMOL01000695">
    <property type="protein sequence ID" value="KAB2602833.1"/>
    <property type="molecule type" value="Genomic_DNA"/>
</dbReference>
<evidence type="ECO:0000313" key="3">
    <source>
        <dbReference type="Proteomes" id="UP000327157"/>
    </source>
</evidence>
<reference evidence="3" key="2">
    <citation type="submission" date="2019-10" db="EMBL/GenBank/DDBJ databases">
        <title>A de novo genome assembly of a pear dwarfing rootstock.</title>
        <authorList>
            <person name="Wang F."/>
            <person name="Wang J."/>
            <person name="Li S."/>
            <person name="Zhang Y."/>
            <person name="Fang M."/>
            <person name="Ma L."/>
            <person name="Zhao Y."/>
            <person name="Jiang S."/>
        </authorList>
    </citation>
    <scope>NUCLEOTIDE SEQUENCE [LARGE SCALE GENOMIC DNA]</scope>
</reference>
<name>A0A5N5FIU4_9ROSA</name>
<dbReference type="PANTHER" id="PTHR33116">
    <property type="entry name" value="REVERSE TRANSCRIPTASE ZINC-BINDING DOMAIN-CONTAINING PROTEIN-RELATED-RELATED"/>
    <property type="match status" value="1"/>
</dbReference>
<sequence>MFFADDTLIFLTATHENCRRLIQLIDHYCLASRQQVNKLKYGAFFGGNVPEVLSQELSAILGVGKVGDPGSYLGVPAIWGRSKKCGLAYVKGRLLGKLQGEVLIKAVAQAIPTCPMNLFKFTITFCHELDSLISQFWWGQKGSENRIHWVSKERLCRSKSDDWLGFRNFEKFKDALLAKQCWRLITEPNTLWSTILKARYFPNCSFLEAKRGRRASWLWSSLLVRRDILLRGAHWQIRNGREVFFEISNSIGTFLHATQVTISRTTAPPLSVVLVTWTPPSPGFIKLNVDASWEASLGLGFVGVVAQNNAGGFLGAGRYSLCKTRLPRAGGKLSLFFSSVFAWEILSMFVASLGFQDQLTRLRTFWRRDDVRR</sequence>
<evidence type="ECO:0000256" key="1">
    <source>
        <dbReference type="SAM" id="Phobius"/>
    </source>
</evidence>
<comment type="caution">
    <text evidence="2">The sequence shown here is derived from an EMBL/GenBank/DDBJ whole genome shotgun (WGS) entry which is preliminary data.</text>
</comment>
<organism evidence="2 3">
    <name type="scientific">Pyrus ussuriensis x Pyrus communis</name>
    <dbReference type="NCBI Taxonomy" id="2448454"/>
    <lineage>
        <taxon>Eukaryota</taxon>
        <taxon>Viridiplantae</taxon>
        <taxon>Streptophyta</taxon>
        <taxon>Embryophyta</taxon>
        <taxon>Tracheophyta</taxon>
        <taxon>Spermatophyta</taxon>
        <taxon>Magnoliopsida</taxon>
        <taxon>eudicotyledons</taxon>
        <taxon>Gunneridae</taxon>
        <taxon>Pentapetalae</taxon>
        <taxon>rosids</taxon>
        <taxon>fabids</taxon>
        <taxon>Rosales</taxon>
        <taxon>Rosaceae</taxon>
        <taxon>Amygdaloideae</taxon>
        <taxon>Maleae</taxon>
        <taxon>Pyrus</taxon>
    </lineage>
</organism>
<reference evidence="2 3" key="3">
    <citation type="submission" date="2019-11" db="EMBL/GenBank/DDBJ databases">
        <title>A de novo genome assembly of a pear dwarfing rootstock.</title>
        <authorList>
            <person name="Wang F."/>
            <person name="Wang J."/>
            <person name="Li S."/>
            <person name="Zhang Y."/>
            <person name="Fang M."/>
            <person name="Ma L."/>
            <person name="Zhao Y."/>
            <person name="Jiang S."/>
        </authorList>
    </citation>
    <scope>NUCLEOTIDE SEQUENCE [LARGE SCALE GENOMIC DNA]</scope>
    <source>
        <strain evidence="2">S2</strain>
        <tissue evidence="2">Leaf</tissue>
    </source>
</reference>
<keyword evidence="3" id="KW-1185">Reference proteome</keyword>
<proteinExistence type="predicted"/>
<feature type="transmembrane region" description="Helical" evidence="1">
    <location>
        <begin position="333"/>
        <end position="355"/>
    </location>
</feature>
<dbReference type="Proteomes" id="UP000327157">
    <property type="component" value="Chromosome 10"/>
</dbReference>
<protein>
    <submittedName>
        <fullName evidence="2">Ribonuclease H protein</fullName>
    </submittedName>
</protein>
<reference evidence="2 3" key="1">
    <citation type="submission" date="2019-09" db="EMBL/GenBank/DDBJ databases">
        <authorList>
            <person name="Ou C."/>
        </authorList>
    </citation>
    <scope>NUCLEOTIDE SEQUENCE [LARGE SCALE GENOMIC DNA]</scope>
    <source>
        <strain evidence="2">S2</strain>
        <tissue evidence="2">Leaf</tissue>
    </source>
</reference>
<keyword evidence="1" id="KW-0472">Membrane</keyword>
<accession>A0A5N5FIU4</accession>
<evidence type="ECO:0000313" key="2">
    <source>
        <dbReference type="EMBL" id="KAB2602833.1"/>
    </source>
</evidence>
<dbReference type="PANTHER" id="PTHR33116:SF86">
    <property type="entry name" value="REVERSE TRANSCRIPTASE DOMAIN-CONTAINING PROTEIN"/>
    <property type="match status" value="1"/>
</dbReference>
<keyword evidence="1" id="KW-0812">Transmembrane</keyword>
<dbReference type="AlphaFoldDB" id="A0A5N5FIU4"/>